<dbReference type="Gene3D" id="3.40.50.300">
    <property type="entry name" value="P-loop containing nucleotide triphosphate hydrolases"/>
    <property type="match status" value="2"/>
</dbReference>
<dbReference type="InterPro" id="IPR010285">
    <property type="entry name" value="DNA_helicase_pif1-like_DEAD"/>
</dbReference>
<dbReference type="GO" id="GO:0003678">
    <property type="term" value="F:DNA helicase activity"/>
    <property type="evidence" value="ECO:0007669"/>
    <property type="project" value="InterPro"/>
</dbReference>
<evidence type="ECO:0000313" key="4">
    <source>
        <dbReference type="EMBL" id="QJE30559.1"/>
    </source>
</evidence>
<keyword evidence="1" id="KW-0802">TPR repeat</keyword>
<dbReference type="InterPro" id="IPR027417">
    <property type="entry name" value="P-loop_NTPase"/>
</dbReference>
<proteinExistence type="predicted"/>
<feature type="domain" description="AAA+ ATPase" evidence="3">
    <location>
        <begin position="22"/>
        <end position="195"/>
    </location>
</feature>
<dbReference type="EMBL" id="CP051672">
    <property type="protein sequence ID" value="QJE30559.1"/>
    <property type="molecule type" value="Genomic_DNA"/>
</dbReference>
<accession>A0A7L5EMI3</accession>
<dbReference type="InterPro" id="IPR019734">
    <property type="entry name" value="TPR_rpt"/>
</dbReference>
<evidence type="ECO:0000313" key="5">
    <source>
        <dbReference type="Proteomes" id="UP000501982"/>
    </source>
</evidence>
<dbReference type="PROSITE" id="PS50005">
    <property type="entry name" value="TPR"/>
    <property type="match status" value="3"/>
</dbReference>
<dbReference type="InterPro" id="IPR003593">
    <property type="entry name" value="AAA+_ATPase"/>
</dbReference>
<gene>
    <name evidence="4" type="ORF">HHO38_20765</name>
</gene>
<dbReference type="SMART" id="SM00028">
    <property type="entry name" value="TPR"/>
    <property type="match status" value="4"/>
</dbReference>
<dbReference type="FunFam" id="3.40.50.300:FF:001498">
    <property type="entry name" value="ATP-dependent DNA helicase"/>
    <property type="match status" value="1"/>
</dbReference>
<dbReference type="GO" id="GO:0000723">
    <property type="term" value="P:telomere maintenance"/>
    <property type="evidence" value="ECO:0007669"/>
    <property type="project" value="InterPro"/>
</dbReference>
<dbReference type="Gene3D" id="1.25.40.10">
    <property type="entry name" value="Tetratricopeptide repeat domain"/>
    <property type="match status" value="1"/>
</dbReference>
<evidence type="ECO:0000259" key="3">
    <source>
        <dbReference type="SMART" id="SM00382"/>
    </source>
</evidence>
<dbReference type="InterPro" id="IPR011990">
    <property type="entry name" value="TPR-like_helical_dom_sf"/>
</dbReference>
<dbReference type="PANTHER" id="PTHR47642:SF7">
    <property type="entry name" value="ATP-DEPENDENT DNA HELICASE PIF1"/>
    <property type="match status" value="1"/>
</dbReference>
<dbReference type="InterPro" id="IPR051055">
    <property type="entry name" value="PIF1_helicase"/>
</dbReference>
<dbReference type="Pfam" id="PF00515">
    <property type="entry name" value="TPR_1"/>
    <property type="match status" value="1"/>
</dbReference>
<dbReference type="Pfam" id="PF05970">
    <property type="entry name" value="PIF1"/>
    <property type="match status" value="1"/>
</dbReference>
<protein>
    <submittedName>
        <fullName evidence="4">AAA family ATPase</fullName>
    </submittedName>
</protein>
<dbReference type="RefSeq" id="WP_170106354.1">
    <property type="nucleotide sequence ID" value="NZ_CP051672.1"/>
</dbReference>
<dbReference type="SMART" id="SM00382">
    <property type="entry name" value="AAA"/>
    <property type="match status" value="1"/>
</dbReference>
<sequence>MDFQLDTNNKEFQDALQLITHTRQSVFLTGKAGTGKSTFLKYICNHTKKKCVVLAPTGIAAINAGGVTLHSFFKLPFRPMLPDDPDLSLSHGRIFEFFKYPKEKRKIIAEVDLIIIDEISMVRADIIDCVDRILRVYSGNMRLPFGGKQLLFVGDVFQLEPVVPSDQKEILSLFYASPFFFSARVFKDINLVPIELQKVYRQTDSVFINILDRIRNNAARKQELDTLNGRYFPSFEPQNEDMYITLATRRDQVDFINEKKLAELPGEEYVSVGKIEGDFPESSLPTQLNLSIKEQAQVIFIDNDYERRWVNGTIGMVSGIDENGNVYVLLESGVEHLVEPTSWRNYKYKYNEKEKRIEEEIVGTFEQLPIRLAWAITVHKSQGLTFSRVVVDLTGGVFAGGQTYVALSRCTSLEGLVLKSKISSRDIFIRKEIVEFSQIFNNQALIEKSIKESEAELQYGRAAQGFRQGNMKEAVEAFAAAVSKRNELDNPMVQRLLRLKLQALNSQKAQIKALREELHSLRETQKEYAHEYYLMGNECITKAHDANAAIRCFDKALNLNPNYVEAWVRKGVTLLDIGEDYDAQVCLNKAVKLSPKSFKARYNRGKCLLKLKYYDEAILDFQQAISIKPKHAASHEYLAEGFRAIGEDELAQQHQDIADALRGGEDI</sequence>
<dbReference type="GO" id="GO:0006281">
    <property type="term" value="P:DNA repair"/>
    <property type="evidence" value="ECO:0007669"/>
    <property type="project" value="InterPro"/>
</dbReference>
<reference evidence="4 5" key="1">
    <citation type="submission" date="2020-04" db="EMBL/GenBank/DDBJ databases">
        <title>Complete Genomes and Methylome analysis of CBBP consortium that reverse antibiotic-induced susceptibility to vancomycin-resistant Enterococcus faecium infection.</title>
        <authorList>
            <person name="Fomenkov A."/>
            <person name="Zhang Z."/>
            <person name="Pamer E."/>
            <person name="Roberts R.J."/>
        </authorList>
    </citation>
    <scope>NUCLEOTIDE SEQUENCE [LARGE SCALE GENOMIC DNA]</scope>
    <source>
        <strain evidence="5">CBBP</strain>
    </source>
</reference>
<dbReference type="Proteomes" id="UP000501982">
    <property type="component" value="Chromosome"/>
</dbReference>
<keyword evidence="2" id="KW-0175">Coiled coil</keyword>
<dbReference type="SUPFAM" id="SSF48452">
    <property type="entry name" value="TPR-like"/>
    <property type="match status" value="1"/>
</dbReference>
<evidence type="ECO:0000256" key="2">
    <source>
        <dbReference type="SAM" id="Coils"/>
    </source>
</evidence>
<dbReference type="AlphaFoldDB" id="A0A7L5EMI3"/>
<name>A0A7L5EMI3_PARDI</name>
<dbReference type="PANTHER" id="PTHR47642">
    <property type="entry name" value="ATP-DEPENDENT DNA HELICASE"/>
    <property type="match status" value="1"/>
</dbReference>
<dbReference type="Pfam" id="PF13181">
    <property type="entry name" value="TPR_8"/>
    <property type="match status" value="1"/>
</dbReference>
<feature type="coiled-coil region" evidence="2">
    <location>
        <begin position="497"/>
        <end position="531"/>
    </location>
</feature>
<dbReference type="SUPFAM" id="SSF52540">
    <property type="entry name" value="P-loop containing nucleoside triphosphate hydrolases"/>
    <property type="match status" value="2"/>
</dbReference>
<organism evidence="4 5">
    <name type="scientific">Parabacteroides distasonis</name>
    <dbReference type="NCBI Taxonomy" id="823"/>
    <lineage>
        <taxon>Bacteria</taxon>
        <taxon>Pseudomonadati</taxon>
        <taxon>Bacteroidota</taxon>
        <taxon>Bacteroidia</taxon>
        <taxon>Bacteroidales</taxon>
        <taxon>Tannerellaceae</taxon>
        <taxon>Parabacteroides</taxon>
    </lineage>
</organism>
<feature type="repeat" description="TPR" evidence="1">
    <location>
        <begin position="598"/>
        <end position="631"/>
    </location>
</feature>
<evidence type="ECO:0000256" key="1">
    <source>
        <dbReference type="PROSITE-ProRule" id="PRU00339"/>
    </source>
</evidence>
<feature type="repeat" description="TPR" evidence="1">
    <location>
        <begin position="530"/>
        <end position="563"/>
    </location>
</feature>
<feature type="repeat" description="TPR" evidence="1">
    <location>
        <begin position="564"/>
        <end position="597"/>
    </location>
</feature>
<dbReference type="CDD" id="cd18809">
    <property type="entry name" value="SF1_C_RecD"/>
    <property type="match status" value="1"/>
</dbReference>